<dbReference type="OrthoDB" id="2859286at2759"/>
<dbReference type="Proteomes" id="UP000219338">
    <property type="component" value="Unassembled WGS sequence"/>
</dbReference>
<sequence length="159" mass="17223">MAQQWASVIAPSLFGASNGHMDYLESLADVENYPITWDPPSASDTAKFKLFSFTSTLSIRIWDPKVSLLPVGSAMCMFGLDFVDADGHPQSVGGSVEVVTGKRHFLGPEAEGDPVLPIDHVGVPSQFPDRFGVYGGLPYDFCHAGRIVKSHTFPPDLLQ</sequence>
<evidence type="ECO:0000313" key="3">
    <source>
        <dbReference type="Proteomes" id="UP000219338"/>
    </source>
</evidence>
<accession>A0A284R679</accession>
<name>A0A284R679_ARMOS</name>
<protein>
    <submittedName>
        <fullName evidence="2">Uncharacterized protein</fullName>
    </submittedName>
</protein>
<dbReference type="AlphaFoldDB" id="A0A284R679"/>
<gene>
    <name evidence="1" type="ORF">ARMOST_07550</name>
    <name evidence="2" type="ORF">ARMOST_07552</name>
</gene>
<keyword evidence="3" id="KW-1185">Reference proteome</keyword>
<reference evidence="2" key="2">
    <citation type="submission" date="2017-01" db="EMBL/GenBank/DDBJ databases">
        <authorList>
            <person name="Mah S.A."/>
            <person name="Swanson W.J."/>
            <person name="Moy G.W."/>
            <person name="Vacquier V.D."/>
        </authorList>
    </citation>
    <scope>NUCLEOTIDE SEQUENCE [LARGE SCALE GENOMIC DNA]</scope>
    <source>
        <strain evidence="2">C18/9</strain>
    </source>
</reference>
<proteinExistence type="predicted"/>
<evidence type="ECO:0000313" key="1">
    <source>
        <dbReference type="EMBL" id="SJL04190.1"/>
    </source>
</evidence>
<dbReference type="EMBL" id="FUEG01000005">
    <property type="protein sequence ID" value="SJL04190.1"/>
    <property type="molecule type" value="Genomic_DNA"/>
</dbReference>
<organism evidence="2 3">
    <name type="scientific">Armillaria ostoyae</name>
    <name type="common">Armillaria root rot fungus</name>
    <dbReference type="NCBI Taxonomy" id="47428"/>
    <lineage>
        <taxon>Eukaryota</taxon>
        <taxon>Fungi</taxon>
        <taxon>Dikarya</taxon>
        <taxon>Basidiomycota</taxon>
        <taxon>Agaricomycotina</taxon>
        <taxon>Agaricomycetes</taxon>
        <taxon>Agaricomycetidae</taxon>
        <taxon>Agaricales</taxon>
        <taxon>Marasmiineae</taxon>
        <taxon>Physalacriaceae</taxon>
        <taxon>Armillaria</taxon>
    </lineage>
</organism>
<reference evidence="3" key="1">
    <citation type="journal article" date="2017" name="Nat. Ecol. Evol.">
        <title>Genome expansion and lineage-specific genetic innovations in the forest pathogenic fungi Armillaria.</title>
        <authorList>
            <person name="Sipos G."/>
            <person name="Prasanna A.N."/>
            <person name="Walter M.C."/>
            <person name="O'Connor E."/>
            <person name="Balint B."/>
            <person name="Krizsan K."/>
            <person name="Kiss B."/>
            <person name="Hess J."/>
            <person name="Varga T."/>
            <person name="Slot J."/>
            <person name="Riley R."/>
            <person name="Boka B."/>
            <person name="Rigling D."/>
            <person name="Barry K."/>
            <person name="Lee J."/>
            <person name="Mihaltcheva S."/>
            <person name="LaButti K."/>
            <person name="Lipzen A."/>
            <person name="Waldron R."/>
            <person name="Moloney N.M."/>
            <person name="Sperisen C."/>
            <person name="Kredics L."/>
            <person name="Vagvoelgyi C."/>
            <person name="Patrignani A."/>
            <person name="Fitzpatrick D."/>
            <person name="Nagy I."/>
            <person name="Doyle S."/>
            <person name="Anderson J.B."/>
            <person name="Grigoriev I.V."/>
            <person name="Gueldener U."/>
            <person name="Muensterkoetter M."/>
            <person name="Nagy L.G."/>
        </authorList>
    </citation>
    <scope>NUCLEOTIDE SEQUENCE [LARGE SCALE GENOMIC DNA]</scope>
    <source>
        <strain evidence="3">C18/9</strain>
    </source>
</reference>
<dbReference type="EMBL" id="FUEG01000005">
    <property type="protein sequence ID" value="SJL04192.1"/>
    <property type="molecule type" value="Genomic_DNA"/>
</dbReference>
<evidence type="ECO:0000313" key="2">
    <source>
        <dbReference type="EMBL" id="SJL04192.1"/>
    </source>
</evidence>